<reference evidence="2 3" key="1">
    <citation type="submission" date="2022-09" db="EMBL/GenBank/DDBJ databases">
        <authorList>
            <person name="Palmer J.M."/>
        </authorList>
    </citation>
    <scope>NUCLEOTIDE SEQUENCE [LARGE SCALE GENOMIC DNA]</scope>
    <source>
        <strain evidence="2 3">DSM 7382</strain>
    </source>
</reference>
<evidence type="ECO:0000259" key="1">
    <source>
        <dbReference type="Pfam" id="PF01738"/>
    </source>
</evidence>
<evidence type="ECO:0000313" key="3">
    <source>
        <dbReference type="Proteomes" id="UP001385951"/>
    </source>
</evidence>
<name>A0AAW0G983_9APHY</name>
<dbReference type="PANTHER" id="PTHR17630:SF105">
    <property type="entry name" value="DIENELACTONE HYDROLASE FAMILY PROTEIN (AFU_ORTHOLOGUE AFUA_4G08790)"/>
    <property type="match status" value="1"/>
</dbReference>
<dbReference type="Proteomes" id="UP001385951">
    <property type="component" value="Unassembled WGS sequence"/>
</dbReference>
<dbReference type="EMBL" id="JASBNA010000020">
    <property type="protein sequence ID" value="KAK7685585.1"/>
    <property type="molecule type" value="Genomic_DNA"/>
</dbReference>
<dbReference type="Gene3D" id="3.40.50.1820">
    <property type="entry name" value="alpha/beta hydrolase"/>
    <property type="match status" value="1"/>
</dbReference>
<sequence length="259" mass="28851">MSCPDCVSGSIHEGTPKGKVITFANLPTYATGDESANKVIVIGCDIFGWNFVNSRLLADEYAARGFRVLLPDLFDGYELPQWTLSSRDPVNDTPSFFQRVIARPFSLGVLVPFVLRNPHATQTAKFSGIVKQLRQDNPSVKIGLVGFCWGGRYAITSNSEFDATVAAHPSLVSFPSELNKITKPISFALAETDPDYNEARGIETEKKLKARGFTDFEVVVYRGVKHGWTLRCNMADQEKKEARDKALEQVVSWFEKYLS</sequence>
<dbReference type="GO" id="GO:0016787">
    <property type="term" value="F:hydrolase activity"/>
    <property type="evidence" value="ECO:0007669"/>
    <property type="project" value="InterPro"/>
</dbReference>
<accession>A0AAW0G983</accession>
<organism evidence="2 3">
    <name type="scientific">Cerrena zonata</name>
    <dbReference type="NCBI Taxonomy" id="2478898"/>
    <lineage>
        <taxon>Eukaryota</taxon>
        <taxon>Fungi</taxon>
        <taxon>Dikarya</taxon>
        <taxon>Basidiomycota</taxon>
        <taxon>Agaricomycotina</taxon>
        <taxon>Agaricomycetes</taxon>
        <taxon>Polyporales</taxon>
        <taxon>Cerrenaceae</taxon>
        <taxon>Cerrena</taxon>
    </lineage>
</organism>
<protein>
    <recommendedName>
        <fullName evidence="1">Dienelactone hydrolase domain-containing protein</fullName>
    </recommendedName>
</protein>
<feature type="domain" description="Dienelactone hydrolase" evidence="1">
    <location>
        <begin position="28"/>
        <end position="258"/>
    </location>
</feature>
<gene>
    <name evidence="2" type="ORF">QCA50_011452</name>
</gene>
<dbReference type="SUPFAM" id="SSF53474">
    <property type="entry name" value="alpha/beta-Hydrolases"/>
    <property type="match status" value="1"/>
</dbReference>
<dbReference type="InterPro" id="IPR029058">
    <property type="entry name" value="AB_hydrolase_fold"/>
</dbReference>
<comment type="caution">
    <text evidence="2">The sequence shown here is derived from an EMBL/GenBank/DDBJ whole genome shotgun (WGS) entry which is preliminary data.</text>
</comment>
<evidence type="ECO:0000313" key="2">
    <source>
        <dbReference type="EMBL" id="KAK7685585.1"/>
    </source>
</evidence>
<dbReference type="InterPro" id="IPR002925">
    <property type="entry name" value="Dienelactn_hydro"/>
</dbReference>
<dbReference type="AlphaFoldDB" id="A0AAW0G983"/>
<keyword evidence="3" id="KW-1185">Reference proteome</keyword>
<dbReference type="PANTHER" id="PTHR17630">
    <property type="entry name" value="DIENELACTONE HYDROLASE"/>
    <property type="match status" value="1"/>
</dbReference>
<proteinExistence type="predicted"/>
<dbReference type="Pfam" id="PF01738">
    <property type="entry name" value="DLH"/>
    <property type="match status" value="1"/>
</dbReference>